<evidence type="ECO:0000313" key="3">
    <source>
        <dbReference type="EMBL" id="PIZ17748.1"/>
    </source>
</evidence>
<proteinExistence type="predicted"/>
<accession>A0A2M7SE09</accession>
<dbReference type="Proteomes" id="UP000229307">
    <property type="component" value="Unassembled WGS sequence"/>
</dbReference>
<dbReference type="InterPro" id="IPR048496">
    <property type="entry name" value="DUF1846_N"/>
</dbReference>
<dbReference type="Pfam" id="PF20921">
    <property type="entry name" value="DUF1846_C"/>
    <property type="match status" value="1"/>
</dbReference>
<dbReference type="Gene3D" id="3.40.140.40">
    <property type="entry name" value="Domain of unknown function (DUF1846), C-terminal subdomain"/>
    <property type="match status" value="1"/>
</dbReference>
<evidence type="ECO:0000259" key="1">
    <source>
        <dbReference type="Pfam" id="PF08903"/>
    </source>
</evidence>
<protein>
    <recommendedName>
        <fullName evidence="5">DUF1846 domain-containing protein</fullName>
    </recommendedName>
</protein>
<evidence type="ECO:0000313" key="4">
    <source>
        <dbReference type="Proteomes" id="UP000229307"/>
    </source>
</evidence>
<gene>
    <name evidence="3" type="ORF">COY52_02780</name>
</gene>
<dbReference type="Gene3D" id="3.10.630.10">
    <property type="entry name" value="dip2346 domain like"/>
    <property type="match status" value="1"/>
</dbReference>
<feature type="domain" description="DUF1846" evidence="1">
    <location>
        <begin position="4"/>
        <end position="334"/>
    </location>
</feature>
<organism evidence="3 4">
    <name type="scientific">Candidatus Desantisbacteria bacterium CG_4_10_14_0_8_um_filter_48_22</name>
    <dbReference type="NCBI Taxonomy" id="1974543"/>
    <lineage>
        <taxon>Bacteria</taxon>
        <taxon>Candidatus Desantisiibacteriota</taxon>
    </lineage>
</organism>
<dbReference type="EMBL" id="PFMR01000086">
    <property type="protein sequence ID" value="PIZ17748.1"/>
    <property type="molecule type" value="Genomic_DNA"/>
</dbReference>
<reference evidence="4" key="1">
    <citation type="submission" date="2017-09" db="EMBL/GenBank/DDBJ databases">
        <title>Depth-based differentiation of microbial function through sediment-hosted aquifers and enrichment of novel symbionts in the deep terrestrial subsurface.</title>
        <authorList>
            <person name="Probst A.J."/>
            <person name="Ladd B."/>
            <person name="Jarett J.K."/>
            <person name="Geller-Mcgrath D.E."/>
            <person name="Sieber C.M.K."/>
            <person name="Emerson J.B."/>
            <person name="Anantharaman K."/>
            <person name="Thomas B.C."/>
            <person name="Malmstrom R."/>
            <person name="Stieglmeier M."/>
            <person name="Klingl A."/>
            <person name="Woyke T."/>
            <person name="Ryan C.M."/>
            <person name="Banfield J.F."/>
        </authorList>
    </citation>
    <scope>NUCLEOTIDE SEQUENCE [LARGE SCALE GENOMIC DNA]</scope>
</reference>
<evidence type="ECO:0000259" key="2">
    <source>
        <dbReference type="Pfam" id="PF20921"/>
    </source>
</evidence>
<feature type="domain" description="DUF1846" evidence="2">
    <location>
        <begin position="341"/>
        <end position="500"/>
    </location>
</feature>
<dbReference type="Gene3D" id="1.20.1570.10">
    <property type="entry name" value="dip2346 domain like"/>
    <property type="match status" value="1"/>
</dbReference>
<comment type="caution">
    <text evidence="3">The sequence shown here is derived from an EMBL/GenBank/DDBJ whole genome shotgun (WGS) entry which is preliminary data.</text>
</comment>
<evidence type="ECO:0008006" key="5">
    <source>
        <dbReference type="Google" id="ProtNLM"/>
    </source>
</evidence>
<dbReference type="InterPro" id="IPR048441">
    <property type="entry name" value="DUF1846_C"/>
</dbReference>
<dbReference type="NCBIfam" id="NF010184">
    <property type="entry name" value="PRK13663.1"/>
    <property type="match status" value="1"/>
</dbReference>
<name>A0A2M7SE09_9BACT</name>
<dbReference type="Pfam" id="PF08903">
    <property type="entry name" value="DUF1846"/>
    <property type="match status" value="1"/>
</dbReference>
<sequence length="502" mass="55589">MKTGFDNEKYLKEQTAEILDRVRKFNNKLYLEFGGKLCYDYHAARVLPGYDPNVKIKLLQELKEKVEIILCIFAGDIEKGRIRGDFGITYDIATLKLMDDLRKWNLDVTAVLITRFDSQPLSVKFKNKLERRGIKVYTHGVIKGYPVDTDAIVSDEGLGKNEYIPTKKPIVIITAPGPGSGKLATCFSQMYHDHKKGMHSGYAKFETFPIWNLPLKHPVNIAYEAATADILDFNLVDPFHLSAYNKVSVNYNRDVESFPILAKILQKILGESAYKSPTDMGVNRVGFGIIDDEIVQEAAKQEIIRRFLRYNCEYFQGIENEKTVEKAKKIMEELGLKPEGRGVVLPARKAADDAEKKGKGNKGVFCGAAIQLPDGRMITGKNSPLMHAASSLVINAIKALSNIPDGILLLSPNLLSCIAKMKEGILGAESESLSLDEALTALSISAATNHTAEIALKELEKLRGCEVHMTHIPTPGDEAGLKRLGVNLTTDANFSSANLFVI</sequence>
<dbReference type="AlphaFoldDB" id="A0A2M7SE09"/>